<keyword evidence="3" id="KW-0520">NAD</keyword>
<evidence type="ECO:0000313" key="8">
    <source>
        <dbReference type="EMBL" id="ODR44629.1"/>
    </source>
</evidence>
<dbReference type="CDD" id="cd12161">
    <property type="entry name" value="GDH_like_1"/>
    <property type="match status" value="1"/>
</dbReference>
<protein>
    <submittedName>
        <fullName evidence="7">Glycerate dehydrogenase</fullName>
        <ecNumber evidence="7">1.1.1.29</ecNumber>
    </submittedName>
    <submittedName>
        <fullName evidence="8">Hydroxyacid dehydrogenase</fullName>
    </submittedName>
</protein>
<organism evidence="7 10">
    <name type="scientific">Eisenbergiella tayi</name>
    <dbReference type="NCBI Taxonomy" id="1432052"/>
    <lineage>
        <taxon>Bacteria</taxon>
        <taxon>Bacillati</taxon>
        <taxon>Bacillota</taxon>
        <taxon>Clostridia</taxon>
        <taxon>Lachnospirales</taxon>
        <taxon>Lachnospiraceae</taxon>
        <taxon>Eisenbergiella</taxon>
    </lineage>
</organism>
<evidence type="ECO:0000256" key="3">
    <source>
        <dbReference type="ARBA" id="ARBA00023027"/>
    </source>
</evidence>
<dbReference type="Gene3D" id="3.40.50.720">
    <property type="entry name" value="NAD(P)-binding Rossmann-like Domain"/>
    <property type="match status" value="2"/>
</dbReference>
<gene>
    <name evidence="7" type="primary">hprA_4</name>
    <name evidence="8" type="ORF">BEI59_27975</name>
    <name evidence="7" type="ORF">BEI61_05880</name>
    <name evidence="9" type="ORF">BEI63_02640</name>
</gene>
<proteinExistence type="inferred from homology"/>
<dbReference type="InterPro" id="IPR036291">
    <property type="entry name" value="NAD(P)-bd_dom_sf"/>
</dbReference>
<dbReference type="EMBL" id="MEHA01000029">
    <property type="protein sequence ID" value="ODR44629.1"/>
    <property type="molecule type" value="Genomic_DNA"/>
</dbReference>
<evidence type="ECO:0000313" key="10">
    <source>
        <dbReference type="Proteomes" id="UP000094067"/>
    </source>
</evidence>
<dbReference type="PROSITE" id="PS00671">
    <property type="entry name" value="D_2_HYDROXYACID_DH_3"/>
    <property type="match status" value="1"/>
</dbReference>
<evidence type="ECO:0000256" key="4">
    <source>
        <dbReference type="RuleBase" id="RU003719"/>
    </source>
</evidence>
<dbReference type="AlphaFoldDB" id="A0A1E3A0E7"/>
<keyword evidence="12" id="KW-1185">Reference proteome</keyword>
<dbReference type="InterPro" id="IPR050418">
    <property type="entry name" value="D-iso_2-hydroxyacid_DH_PdxB"/>
</dbReference>
<dbReference type="EMBL" id="MEHD01000008">
    <property type="protein sequence ID" value="ODR61015.1"/>
    <property type="molecule type" value="Genomic_DNA"/>
</dbReference>
<comment type="similarity">
    <text evidence="1 4">Belongs to the D-isomer specific 2-hydroxyacid dehydrogenase family.</text>
</comment>
<dbReference type="EMBL" id="MCGH01000005">
    <property type="protein sequence ID" value="ODM01881.1"/>
    <property type="molecule type" value="Genomic_DNA"/>
</dbReference>
<dbReference type="InterPro" id="IPR006139">
    <property type="entry name" value="D-isomer_2_OHA_DH_cat_dom"/>
</dbReference>
<reference evidence="9 12" key="2">
    <citation type="submission" date="2016-08" db="EMBL/GenBank/DDBJ databases">
        <title>Characterization of Isolates of Eisenbergiella tayi Derived from Blood Cultures, Using Whole Genome Sequencing.</title>
        <authorList>
            <person name="Bernier A.-M."/>
            <person name="Burdz T."/>
            <person name="Wiebe D."/>
            <person name="Bernard K."/>
        </authorList>
    </citation>
    <scope>NUCLEOTIDE SEQUENCE [LARGE SCALE GENOMIC DNA]</scope>
    <source>
        <strain evidence="9 12">NML120146</strain>
    </source>
</reference>
<evidence type="ECO:0000313" key="12">
    <source>
        <dbReference type="Proteomes" id="UP000094869"/>
    </source>
</evidence>
<sequence length="313" mass="33848">MKLVIIEPLGVEKEKLLGLAQEKLGGKVEIVYYDTRVTDTKTLVERAKDADILAFSNLPFKKEVLENCPDLKMISVAFTGVDHVAMDYCRERGILVSNCAGYSNTAVPELVFGMVLSLYRSIVACNQAVREGKDKTGLIGLELEGKKFGIIGMGAIGTRTAQLAAAFGCQVYGYNRSPKSPDGVIMTDMETLLKECDIVSLHVPLTEQTKGLIGEEQLRLMKPGAVLINTARGPVVDSNALAAALEEGRLAGAAVDVFETEPPVSPEHPLLQAPNLLATPHVAFATKEALYKRAVIVFENISGYLEGRPQNVM</sequence>
<feature type="domain" description="D-isomer specific 2-hydroxyacid dehydrogenase catalytic" evidence="5">
    <location>
        <begin position="17"/>
        <end position="311"/>
    </location>
</feature>
<evidence type="ECO:0000259" key="6">
    <source>
        <dbReference type="Pfam" id="PF02826"/>
    </source>
</evidence>
<reference evidence="8 11" key="3">
    <citation type="submission" date="2016-08" db="EMBL/GenBank/DDBJ databases">
        <authorList>
            <person name="Seilhamer J.J."/>
        </authorList>
    </citation>
    <scope>NUCLEOTIDE SEQUENCE [LARGE SCALE GENOMIC DNA]</scope>
    <source>
        <strain evidence="8 11">NML150140-1</strain>
    </source>
</reference>
<comment type="caution">
    <text evidence="7">The sequence shown here is derived from an EMBL/GenBank/DDBJ whole genome shotgun (WGS) entry which is preliminary data.</text>
</comment>
<name>A0A1E3A0E7_9FIRM</name>
<dbReference type="GO" id="GO:0008465">
    <property type="term" value="F:hydroxypyruvate reductase (NADH) activity"/>
    <property type="evidence" value="ECO:0007669"/>
    <property type="project" value="UniProtKB-EC"/>
</dbReference>
<evidence type="ECO:0000313" key="9">
    <source>
        <dbReference type="EMBL" id="ODR61015.1"/>
    </source>
</evidence>
<dbReference type="Proteomes" id="UP000094869">
    <property type="component" value="Unassembled WGS sequence"/>
</dbReference>
<evidence type="ECO:0000256" key="2">
    <source>
        <dbReference type="ARBA" id="ARBA00023002"/>
    </source>
</evidence>
<dbReference type="SUPFAM" id="SSF51735">
    <property type="entry name" value="NAD(P)-binding Rossmann-fold domains"/>
    <property type="match status" value="1"/>
</dbReference>
<dbReference type="PATRIC" id="fig|1432052.4.peg.6510"/>
<reference evidence="7 10" key="1">
    <citation type="submission" date="2016-07" db="EMBL/GenBank/DDBJ databases">
        <title>Characterization of isolates of Eisenbergiella tayi derived from blood cultures, using whole genome sequencing.</title>
        <authorList>
            <person name="Burdz T."/>
            <person name="Wiebe D."/>
            <person name="Huynh C."/>
            <person name="Bernard K."/>
        </authorList>
    </citation>
    <scope>NUCLEOTIDE SEQUENCE [LARGE SCALE GENOMIC DNA]</scope>
    <source>
        <strain evidence="7 10">NML 110608</strain>
    </source>
</reference>
<dbReference type="Proteomes" id="UP000094271">
    <property type="component" value="Unassembled WGS sequence"/>
</dbReference>
<dbReference type="RefSeq" id="WP_069155154.1">
    <property type="nucleotide sequence ID" value="NZ_DAWDRA010000089.1"/>
</dbReference>
<evidence type="ECO:0000313" key="11">
    <source>
        <dbReference type="Proteomes" id="UP000094271"/>
    </source>
</evidence>
<accession>A0A1E3A0E7</accession>
<dbReference type="InterPro" id="IPR029753">
    <property type="entry name" value="D-isomer_DH_CS"/>
</dbReference>
<dbReference type="OrthoDB" id="9805416at2"/>
<dbReference type="EC" id="1.1.1.29" evidence="7"/>
<keyword evidence="2 4" id="KW-0560">Oxidoreductase</keyword>
<feature type="domain" description="D-isomer specific 2-hydroxyacid dehydrogenase NAD-binding" evidence="6">
    <location>
        <begin position="112"/>
        <end position="283"/>
    </location>
</feature>
<dbReference type="Pfam" id="PF02826">
    <property type="entry name" value="2-Hacid_dh_C"/>
    <property type="match status" value="1"/>
</dbReference>
<dbReference type="InterPro" id="IPR006140">
    <property type="entry name" value="D-isomer_DH_NAD-bd"/>
</dbReference>
<evidence type="ECO:0000313" key="7">
    <source>
        <dbReference type="EMBL" id="ODM01881.1"/>
    </source>
</evidence>
<dbReference type="Proteomes" id="UP000094067">
    <property type="component" value="Unassembled WGS sequence"/>
</dbReference>
<dbReference type="PANTHER" id="PTHR43761:SF1">
    <property type="entry name" value="D-ISOMER SPECIFIC 2-HYDROXYACID DEHYDROGENASE CATALYTIC DOMAIN-CONTAINING PROTEIN-RELATED"/>
    <property type="match status" value="1"/>
</dbReference>
<dbReference type="Pfam" id="PF00389">
    <property type="entry name" value="2-Hacid_dh"/>
    <property type="match status" value="1"/>
</dbReference>
<evidence type="ECO:0000259" key="5">
    <source>
        <dbReference type="Pfam" id="PF00389"/>
    </source>
</evidence>
<dbReference type="FunFam" id="3.40.50.720:FF:000203">
    <property type="entry name" value="D-3-phosphoglycerate dehydrogenase (SerA)"/>
    <property type="match status" value="1"/>
</dbReference>
<dbReference type="PANTHER" id="PTHR43761">
    <property type="entry name" value="D-ISOMER SPECIFIC 2-HYDROXYACID DEHYDROGENASE FAMILY PROTEIN (AFU_ORTHOLOGUE AFUA_1G13630)"/>
    <property type="match status" value="1"/>
</dbReference>
<dbReference type="GO" id="GO:0051287">
    <property type="term" value="F:NAD binding"/>
    <property type="evidence" value="ECO:0007669"/>
    <property type="project" value="InterPro"/>
</dbReference>
<dbReference type="SUPFAM" id="SSF52283">
    <property type="entry name" value="Formate/glycerate dehydrogenase catalytic domain-like"/>
    <property type="match status" value="1"/>
</dbReference>
<dbReference type="PROSITE" id="PS00670">
    <property type="entry name" value="D_2_HYDROXYACID_DH_2"/>
    <property type="match status" value="1"/>
</dbReference>
<evidence type="ECO:0000256" key="1">
    <source>
        <dbReference type="ARBA" id="ARBA00005854"/>
    </source>
</evidence>